<dbReference type="GO" id="GO:0016491">
    <property type="term" value="F:oxidoreductase activity"/>
    <property type="evidence" value="ECO:0007669"/>
    <property type="project" value="UniProtKB-KW"/>
</dbReference>
<dbReference type="Pfam" id="PF02738">
    <property type="entry name" value="MoCoBD_1"/>
    <property type="match status" value="1"/>
</dbReference>
<reference evidence="4 5" key="1">
    <citation type="journal article" date="2019" name="Emerg. Microbes Infect.">
        <title>Comprehensive subspecies identification of 175 nontuberculous mycobacteria species based on 7547 genomic profiles.</title>
        <authorList>
            <person name="Matsumoto Y."/>
            <person name="Kinjo T."/>
            <person name="Motooka D."/>
            <person name="Nabeya D."/>
            <person name="Jung N."/>
            <person name="Uechi K."/>
            <person name="Horii T."/>
            <person name="Iida T."/>
            <person name="Fujita J."/>
            <person name="Nakamura S."/>
        </authorList>
    </citation>
    <scope>NUCLEOTIDE SEQUENCE [LARGE SCALE GENOMIC DNA]</scope>
    <source>
        <strain evidence="4 5">JCM 17423</strain>
    </source>
</reference>
<protein>
    <submittedName>
        <fullName evidence="4">Carbon monoxide dehydrogenase</fullName>
    </submittedName>
</protein>
<evidence type="ECO:0000313" key="4">
    <source>
        <dbReference type="EMBL" id="BBY16695.1"/>
    </source>
</evidence>
<dbReference type="SMART" id="SM01008">
    <property type="entry name" value="Ald_Xan_dh_C"/>
    <property type="match status" value="1"/>
</dbReference>
<dbReference type="GO" id="GO:0005506">
    <property type="term" value="F:iron ion binding"/>
    <property type="evidence" value="ECO:0007669"/>
    <property type="project" value="InterPro"/>
</dbReference>
<dbReference type="InterPro" id="IPR008274">
    <property type="entry name" value="AldOxase/xan_DH_MoCoBD1"/>
</dbReference>
<evidence type="ECO:0000313" key="5">
    <source>
        <dbReference type="Proteomes" id="UP000466607"/>
    </source>
</evidence>
<keyword evidence="1" id="KW-0500">Molybdenum</keyword>
<proteinExistence type="predicted"/>
<accession>A0AAD1MTJ2</accession>
<dbReference type="PANTHER" id="PTHR11908:SF132">
    <property type="entry name" value="ALDEHYDE OXIDASE 1-RELATED"/>
    <property type="match status" value="1"/>
</dbReference>
<organism evidence="4 5">
    <name type="scientific">Mycolicibacterium litorale</name>
    <dbReference type="NCBI Taxonomy" id="758802"/>
    <lineage>
        <taxon>Bacteria</taxon>
        <taxon>Bacillati</taxon>
        <taxon>Actinomycetota</taxon>
        <taxon>Actinomycetes</taxon>
        <taxon>Mycobacteriales</taxon>
        <taxon>Mycobacteriaceae</taxon>
        <taxon>Mycolicibacterium</taxon>
    </lineage>
</organism>
<dbReference type="AlphaFoldDB" id="A0AAD1MTJ2"/>
<dbReference type="Pfam" id="PF01315">
    <property type="entry name" value="Ald_Xan_dh_C"/>
    <property type="match status" value="1"/>
</dbReference>
<dbReference type="Gene3D" id="3.30.365.10">
    <property type="entry name" value="Aldehyde oxidase/xanthine dehydrogenase, molybdopterin binding domain"/>
    <property type="match status" value="4"/>
</dbReference>
<evidence type="ECO:0000259" key="3">
    <source>
        <dbReference type="SMART" id="SM01008"/>
    </source>
</evidence>
<feature type="domain" description="Aldehyde oxidase/xanthine dehydrogenase a/b hammerhead" evidence="3">
    <location>
        <begin position="3"/>
        <end position="125"/>
    </location>
</feature>
<dbReference type="Proteomes" id="UP000466607">
    <property type="component" value="Chromosome"/>
</dbReference>
<dbReference type="InterPro" id="IPR000674">
    <property type="entry name" value="Ald_Oxase/Xan_DH_a/b"/>
</dbReference>
<dbReference type="SUPFAM" id="SSF56003">
    <property type="entry name" value="Molybdenum cofactor-binding domain"/>
    <property type="match status" value="1"/>
</dbReference>
<dbReference type="SUPFAM" id="SSF54665">
    <property type="entry name" value="CO dehydrogenase molybdoprotein N-domain-like"/>
    <property type="match status" value="1"/>
</dbReference>
<dbReference type="Pfam" id="PF20256">
    <property type="entry name" value="MoCoBD_2"/>
    <property type="match status" value="1"/>
</dbReference>
<dbReference type="InterPro" id="IPR036856">
    <property type="entry name" value="Ald_Oxase/Xan_DH_a/b_sf"/>
</dbReference>
<gene>
    <name evidence="4" type="ORF">MLIT_22870</name>
</gene>
<dbReference type="EMBL" id="AP022586">
    <property type="protein sequence ID" value="BBY16695.1"/>
    <property type="molecule type" value="Genomic_DNA"/>
</dbReference>
<keyword evidence="5" id="KW-1185">Reference proteome</keyword>
<dbReference type="InterPro" id="IPR016208">
    <property type="entry name" value="Ald_Oxase/xanthine_DH-like"/>
</dbReference>
<evidence type="ECO:0000256" key="1">
    <source>
        <dbReference type="ARBA" id="ARBA00022505"/>
    </source>
</evidence>
<dbReference type="RefSeq" id="WP_134052845.1">
    <property type="nucleotide sequence ID" value="NZ_AP022586.1"/>
</dbReference>
<dbReference type="InterPro" id="IPR046867">
    <property type="entry name" value="AldOxase/xan_DH_MoCoBD2"/>
</dbReference>
<dbReference type="InterPro" id="IPR037165">
    <property type="entry name" value="AldOxase/xan_DH_Mopterin-bd_sf"/>
</dbReference>
<sequence>MLAGRGRFLADRAAGAHHAVFVRSSEAHARIHHIDTAAAARMLGVLGVYTAADLGLTGASIPALTTPNPEFTAATNCFLADQRLPVLAADTVHYIGQPIAVLVAEDRYRAEDALEAVAIDYAPLPAVTDPVAALGPDSPVLFGHLGGNEAARLEFSFGAPEHAFAGAEHVVEGTYRMNRHGAIPLEGRGVRAAFDAQRQRVELWTSTQIPHTVRDAICAVTGWTPQDITVAVPDVGGGFGTKANVYAEEIALAVLARHTGVPVIWVEDRQEHLIASAQARDQVHHTRMALDADGHILAWEDSFIADIGAGSLWVAGIVANTAIHLLGPYRVPAAHITGRAALTNKTLTAQYRGAGRPEATFALERTLDAAARKIGLSTEEIRRRNLLTAADLPYSRPLPYRDGVPISFDGGDYRACLDSVSNLLPRNEIERCAAEHPDHLIGYGLSSYLEATGRGPHETARIRLLSDGGFEVTAGAAAAGQGHETVFAQVAAEALGVPMECVRYVPADTERLPEGVGTFASRSAILAGSAVHEAAGKLVDAAMEHVRRLLGVDGPIDYAHGVFRAGRRMLSWLEIARARAVGGDAESGAALDVTAVFRVETVTWTMGVHAAIVGVHRRTGLVKVLRYAVSHEGGREINPRIVEGQIVGGVAQGLGGALFEQWRYSDAGQPLSTTFAAYHLPLSTDVPRVAVEHLHVDTPVNPIGVRGAGESGTIAVYAAVAGAVDDALCGAVHVDSTPIRPGDLCRALAGAAS</sequence>
<dbReference type="Gene3D" id="3.90.1170.50">
    <property type="entry name" value="Aldehyde oxidase/xanthine dehydrogenase, a/b hammerhead"/>
    <property type="match status" value="1"/>
</dbReference>
<keyword evidence="2" id="KW-0560">Oxidoreductase</keyword>
<name>A0AAD1MTJ2_9MYCO</name>
<dbReference type="PANTHER" id="PTHR11908">
    <property type="entry name" value="XANTHINE DEHYDROGENASE"/>
    <property type="match status" value="1"/>
</dbReference>
<evidence type="ECO:0000256" key="2">
    <source>
        <dbReference type="ARBA" id="ARBA00023002"/>
    </source>
</evidence>